<dbReference type="Pfam" id="PF00069">
    <property type="entry name" value="Pkinase"/>
    <property type="match status" value="1"/>
</dbReference>
<protein>
    <submittedName>
        <fullName evidence="7">Kinase-like domain-containing protein</fullName>
    </submittedName>
</protein>
<reference evidence="7" key="1">
    <citation type="submission" date="2020-11" db="EMBL/GenBank/DDBJ databases">
        <authorList>
            <consortium name="DOE Joint Genome Institute"/>
            <person name="Ahrendt S."/>
            <person name="Riley R."/>
            <person name="Andreopoulos W."/>
            <person name="LaButti K."/>
            <person name="Pangilinan J."/>
            <person name="Ruiz-duenas F.J."/>
            <person name="Barrasa J.M."/>
            <person name="Sanchez-Garcia M."/>
            <person name="Camarero S."/>
            <person name="Miyauchi S."/>
            <person name="Serrano A."/>
            <person name="Linde D."/>
            <person name="Babiker R."/>
            <person name="Drula E."/>
            <person name="Ayuso-Fernandez I."/>
            <person name="Pacheco R."/>
            <person name="Padilla G."/>
            <person name="Ferreira P."/>
            <person name="Barriuso J."/>
            <person name="Kellner H."/>
            <person name="Castanera R."/>
            <person name="Alfaro M."/>
            <person name="Ramirez L."/>
            <person name="Pisabarro A.G."/>
            <person name="Kuo A."/>
            <person name="Tritt A."/>
            <person name="Lipzen A."/>
            <person name="He G."/>
            <person name="Yan M."/>
            <person name="Ng V."/>
            <person name="Cullen D."/>
            <person name="Martin F."/>
            <person name="Rosso M.-N."/>
            <person name="Henrissat B."/>
            <person name="Hibbett D."/>
            <person name="Martinez A.T."/>
            <person name="Grigoriev I.V."/>
        </authorList>
    </citation>
    <scope>NUCLEOTIDE SEQUENCE</scope>
    <source>
        <strain evidence="7">AH 44721</strain>
    </source>
</reference>
<organism evidence="7 8">
    <name type="scientific">Gymnopilus junonius</name>
    <name type="common">Spectacular rustgill mushroom</name>
    <name type="synonym">Gymnopilus spectabilis subsp. junonius</name>
    <dbReference type="NCBI Taxonomy" id="109634"/>
    <lineage>
        <taxon>Eukaryota</taxon>
        <taxon>Fungi</taxon>
        <taxon>Dikarya</taxon>
        <taxon>Basidiomycota</taxon>
        <taxon>Agaricomycotina</taxon>
        <taxon>Agaricomycetes</taxon>
        <taxon>Agaricomycetidae</taxon>
        <taxon>Agaricales</taxon>
        <taxon>Agaricineae</taxon>
        <taxon>Hymenogastraceae</taxon>
        <taxon>Gymnopilus</taxon>
    </lineage>
</organism>
<keyword evidence="3" id="KW-0547">Nucleotide-binding</keyword>
<dbReference type="Gene3D" id="1.10.510.10">
    <property type="entry name" value="Transferase(Phosphotransferase) domain 1"/>
    <property type="match status" value="1"/>
</dbReference>
<dbReference type="OrthoDB" id="4062651at2759"/>
<dbReference type="PROSITE" id="PS50011">
    <property type="entry name" value="PROTEIN_KINASE_DOM"/>
    <property type="match status" value="1"/>
</dbReference>
<dbReference type="InterPro" id="IPR000719">
    <property type="entry name" value="Prot_kinase_dom"/>
</dbReference>
<keyword evidence="1" id="KW-0723">Serine/threonine-protein kinase</keyword>
<dbReference type="PROSITE" id="PS00108">
    <property type="entry name" value="PROTEIN_KINASE_ST"/>
    <property type="match status" value="1"/>
</dbReference>
<gene>
    <name evidence="7" type="ORF">CPB84DRAFT_1677880</name>
</gene>
<keyword evidence="2" id="KW-0808">Transferase</keyword>
<evidence type="ECO:0000256" key="5">
    <source>
        <dbReference type="ARBA" id="ARBA00022840"/>
    </source>
</evidence>
<evidence type="ECO:0000259" key="6">
    <source>
        <dbReference type="PROSITE" id="PS50011"/>
    </source>
</evidence>
<dbReference type="GO" id="GO:0004674">
    <property type="term" value="F:protein serine/threonine kinase activity"/>
    <property type="evidence" value="ECO:0007669"/>
    <property type="project" value="UniProtKB-KW"/>
</dbReference>
<dbReference type="SUPFAM" id="SSF56112">
    <property type="entry name" value="Protein kinase-like (PK-like)"/>
    <property type="match status" value="1"/>
</dbReference>
<name>A0A9P5NTX7_GYMJU</name>
<dbReference type="EMBL" id="JADNYJ010000029">
    <property type="protein sequence ID" value="KAF8903723.1"/>
    <property type="molecule type" value="Genomic_DNA"/>
</dbReference>
<dbReference type="SMART" id="SM00220">
    <property type="entry name" value="S_TKc"/>
    <property type="match status" value="1"/>
</dbReference>
<keyword evidence="5" id="KW-0067">ATP-binding</keyword>
<dbReference type="InterPro" id="IPR011009">
    <property type="entry name" value="Kinase-like_dom_sf"/>
</dbReference>
<evidence type="ECO:0000256" key="1">
    <source>
        <dbReference type="ARBA" id="ARBA00022527"/>
    </source>
</evidence>
<comment type="caution">
    <text evidence="7">The sequence shown here is derived from an EMBL/GenBank/DDBJ whole genome shotgun (WGS) entry which is preliminary data.</text>
</comment>
<dbReference type="GO" id="GO:0005524">
    <property type="term" value="F:ATP binding"/>
    <property type="evidence" value="ECO:0007669"/>
    <property type="project" value="UniProtKB-KW"/>
</dbReference>
<keyword evidence="8" id="KW-1185">Reference proteome</keyword>
<dbReference type="AlphaFoldDB" id="A0A9P5NTX7"/>
<proteinExistence type="predicted"/>
<evidence type="ECO:0000256" key="3">
    <source>
        <dbReference type="ARBA" id="ARBA00022741"/>
    </source>
</evidence>
<dbReference type="InterPro" id="IPR008271">
    <property type="entry name" value="Ser/Thr_kinase_AS"/>
</dbReference>
<feature type="domain" description="Protein kinase" evidence="6">
    <location>
        <begin position="1"/>
        <end position="115"/>
    </location>
</feature>
<evidence type="ECO:0000313" key="8">
    <source>
        <dbReference type="Proteomes" id="UP000724874"/>
    </source>
</evidence>
<evidence type="ECO:0000313" key="7">
    <source>
        <dbReference type="EMBL" id="KAF8903723.1"/>
    </source>
</evidence>
<keyword evidence="4 7" id="KW-0418">Kinase</keyword>
<dbReference type="Proteomes" id="UP000724874">
    <property type="component" value="Unassembled WGS sequence"/>
</dbReference>
<sequence length="115" mass="12799">MTSCGGCLHRTQARFYLAELLLAIQYLHKKGIIHRDLKPENILFDQSGYLVVADFASIDNPHTVTGVAGTMFYSAPEVIEGNAYSYGVDYYSAAILYHEMITGYVRTFPPGLSEL</sequence>
<evidence type="ECO:0000256" key="2">
    <source>
        <dbReference type="ARBA" id="ARBA00022679"/>
    </source>
</evidence>
<dbReference type="PANTHER" id="PTHR24351">
    <property type="entry name" value="RIBOSOMAL PROTEIN S6 KINASE"/>
    <property type="match status" value="1"/>
</dbReference>
<evidence type="ECO:0000256" key="4">
    <source>
        <dbReference type="ARBA" id="ARBA00022777"/>
    </source>
</evidence>
<accession>A0A9P5NTX7</accession>